<accession>A0A2V1DBG8</accession>
<dbReference type="Proteomes" id="UP000244855">
    <property type="component" value="Unassembled WGS sequence"/>
</dbReference>
<feature type="compositionally biased region" description="Polar residues" evidence="1">
    <location>
        <begin position="49"/>
        <end position="62"/>
    </location>
</feature>
<feature type="compositionally biased region" description="Polar residues" evidence="1">
    <location>
        <begin position="528"/>
        <end position="541"/>
    </location>
</feature>
<gene>
    <name evidence="2" type="ORF">DM02DRAFT_633633</name>
</gene>
<reference evidence="2 3" key="1">
    <citation type="journal article" date="2018" name="Sci. Rep.">
        <title>Comparative genomics provides insights into the lifestyle and reveals functional heterogeneity of dark septate endophytic fungi.</title>
        <authorList>
            <person name="Knapp D.G."/>
            <person name="Nemeth J.B."/>
            <person name="Barry K."/>
            <person name="Hainaut M."/>
            <person name="Henrissat B."/>
            <person name="Johnson J."/>
            <person name="Kuo A."/>
            <person name="Lim J.H.P."/>
            <person name="Lipzen A."/>
            <person name="Nolan M."/>
            <person name="Ohm R.A."/>
            <person name="Tamas L."/>
            <person name="Grigoriev I.V."/>
            <person name="Spatafora J.W."/>
            <person name="Nagy L.G."/>
            <person name="Kovacs G.M."/>
        </authorList>
    </citation>
    <scope>NUCLEOTIDE SEQUENCE [LARGE SCALE GENOMIC DNA]</scope>
    <source>
        <strain evidence="2 3">DSE2036</strain>
    </source>
</reference>
<organism evidence="2 3">
    <name type="scientific">Periconia macrospinosa</name>
    <dbReference type="NCBI Taxonomy" id="97972"/>
    <lineage>
        <taxon>Eukaryota</taxon>
        <taxon>Fungi</taxon>
        <taxon>Dikarya</taxon>
        <taxon>Ascomycota</taxon>
        <taxon>Pezizomycotina</taxon>
        <taxon>Dothideomycetes</taxon>
        <taxon>Pleosporomycetidae</taxon>
        <taxon>Pleosporales</taxon>
        <taxon>Massarineae</taxon>
        <taxon>Periconiaceae</taxon>
        <taxon>Periconia</taxon>
    </lineage>
</organism>
<evidence type="ECO:0000256" key="1">
    <source>
        <dbReference type="SAM" id="MobiDB-lite"/>
    </source>
</evidence>
<proteinExistence type="predicted"/>
<feature type="compositionally biased region" description="Basic and acidic residues" evidence="1">
    <location>
        <begin position="336"/>
        <end position="372"/>
    </location>
</feature>
<feature type="compositionally biased region" description="Polar residues" evidence="1">
    <location>
        <begin position="613"/>
        <end position="629"/>
    </location>
</feature>
<dbReference type="OrthoDB" id="3937441at2759"/>
<feature type="compositionally biased region" description="Low complexity" evidence="1">
    <location>
        <begin position="178"/>
        <end position="190"/>
    </location>
</feature>
<feature type="compositionally biased region" description="Low complexity" evidence="1">
    <location>
        <begin position="223"/>
        <end position="233"/>
    </location>
</feature>
<feature type="compositionally biased region" description="Polar residues" evidence="1">
    <location>
        <begin position="552"/>
        <end position="565"/>
    </location>
</feature>
<dbReference type="EMBL" id="KZ805530">
    <property type="protein sequence ID" value="PVH94529.1"/>
    <property type="molecule type" value="Genomic_DNA"/>
</dbReference>
<sequence length="659" mass="73624">MCQIIEKITIQDDGRRHKSQDTYPCSKAPRQGVLCQNVKTKKTEYYPNAHSTSSRGESPSSNGPFTPPTVGGPGYTTEIHRPSSSRGAGARRPSIKPEIVIEIGGRKSNTKFYPKGPRSSQRSSLASTHSNEAVLDSPGSDKIVTGFPEASLPPTGYTSHPDGYNYRHAVPHGHRQTSSSSSHSASRVPSLTSEPESPTTRRTARYPPALVHNPIPAAPPSPATSRAHAPTSAFSSRGNYRTETVAPPFPVDYDDFLPRPPASSRASSGVDDAPEITARAQYREERRRAEKIKRQEEDDRRMAEELHNKEFEKEEKTVRFADERHQSRSEQQYRTQIREETRQKLEGKPRKEEKISRKEGEKQATKRPERPKTKPPAGFDNPSRRHRRRSSVTMTPEEKKQLERLRREEINQQEREREASDRWDREEQLSLQNPYATAPPPPQTLLQQQETVEYYNPRSSGPTMSRQPSVSRRGSVSISQPVPPQQTYPTRQPSSHYPSGSYNTSSANRPVSARHSSYHHDNPFAQPPTRTSNTSQDSTNPFAAPSTRPIHPSSSDHAFSPTTSDPWDARSLHSSLPSTSTTGGYPRQNALQMMGEQVIHRSGDRSAHRRAQAATQNMGRAINHDNSALDSSSDDDEVEHARTARLGKTLGMGKGKRRS</sequence>
<protein>
    <submittedName>
        <fullName evidence="2">Uncharacterized protein</fullName>
    </submittedName>
</protein>
<feature type="compositionally biased region" description="Polar residues" evidence="1">
    <location>
        <begin position="457"/>
        <end position="480"/>
    </location>
</feature>
<feature type="compositionally biased region" description="Low complexity" evidence="1">
    <location>
        <begin position="82"/>
        <end position="92"/>
    </location>
</feature>
<dbReference type="AlphaFoldDB" id="A0A2V1DBG8"/>
<feature type="compositionally biased region" description="Polar residues" evidence="1">
    <location>
        <begin position="191"/>
        <end position="201"/>
    </location>
</feature>
<feature type="compositionally biased region" description="Low complexity" evidence="1">
    <location>
        <begin position="572"/>
        <end position="582"/>
    </location>
</feature>
<feature type="compositionally biased region" description="Polar residues" evidence="1">
    <location>
        <begin position="118"/>
        <end position="131"/>
    </location>
</feature>
<evidence type="ECO:0000313" key="3">
    <source>
        <dbReference type="Proteomes" id="UP000244855"/>
    </source>
</evidence>
<dbReference type="STRING" id="97972.A0A2V1DBG8"/>
<keyword evidence="3" id="KW-1185">Reference proteome</keyword>
<feature type="compositionally biased region" description="Basic and acidic residues" evidence="1">
    <location>
        <begin position="396"/>
        <end position="428"/>
    </location>
</feature>
<evidence type="ECO:0000313" key="2">
    <source>
        <dbReference type="EMBL" id="PVH94529.1"/>
    </source>
</evidence>
<feature type="region of interest" description="Disordered" evidence="1">
    <location>
        <begin position="11"/>
        <end position="659"/>
    </location>
</feature>
<feature type="compositionally biased region" description="Polar residues" evidence="1">
    <location>
        <begin position="487"/>
        <end position="509"/>
    </location>
</feature>
<name>A0A2V1DBG8_9PLEO</name>
<feature type="compositionally biased region" description="Basic and acidic residues" evidence="1">
    <location>
        <begin position="281"/>
        <end position="328"/>
    </location>
</feature>